<dbReference type="OrthoDB" id="1724808at2759"/>
<dbReference type="Pfam" id="PF14223">
    <property type="entry name" value="Retrotran_gag_2"/>
    <property type="match status" value="1"/>
</dbReference>
<proteinExistence type="predicted"/>
<dbReference type="EMBL" id="SMOL01000211">
    <property type="protein sequence ID" value="KAB2623615.1"/>
    <property type="molecule type" value="Genomic_DNA"/>
</dbReference>
<dbReference type="InterPro" id="IPR029472">
    <property type="entry name" value="Copia-like_N"/>
</dbReference>
<accession>A0A5N5H6M9</accession>
<reference evidence="2 3" key="1">
    <citation type="submission" date="2019-09" db="EMBL/GenBank/DDBJ databases">
        <authorList>
            <person name="Ou C."/>
        </authorList>
    </citation>
    <scope>NUCLEOTIDE SEQUENCE [LARGE SCALE GENOMIC DNA]</scope>
    <source>
        <strain evidence="2">S2</strain>
        <tissue evidence="2">Leaf</tissue>
    </source>
</reference>
<reference evidence="2 3" key="2">
    <citation type="submission" date="2019-11" db="EMBL/GenBank/DDBJ databases">
        <title>A de novo genome assembly of a pear dwarfing rootstock.</title>
        <authorList>
            <person name="Wang F."/>
            <person name="Wang J."/>
            <person name="Li S."/>
            <person name="Zhang Y."/>
            <person name="Fang M."/>
            <person name="Ma L."/>
            <person name="Zhao Y."/>
            <person name="Jiang S."/>
        </authorList>
    </citation>
    <scope>NUCLEOTIDE SEQUENCE [LARGE SCALE GENOMIC DNA]</scope>
    <source>
        <strain evidence="2">S2</strain>
        <tissue evidence="2">Leaf</tissue>
    </source>
</reference>
<dbReference type="PANTHER" id="PTHR34222">
    <property type="entry name" value="GAG_PRE-INTEGRS DOMAIN-CONTAINING PROTEIN"/>
    <property type="match status" value="1"/>
</dbReference>
<name>A0A5N5H6M9_9ROSA</name>
<evidence type="ECO:0000313" key="3">
    <source>
        <dbReference type="Proteomes" id="UP000327157"/>
    </source>
</evidence>
<evidence type="ECO:0000259" key="1">
    <source>
        <dbReference type="Pfam" id="PF14244"/>
    </source>
</evidence>
<gene>
    <name evidence="2" type="ORF">D8674_039909</name>
</gene>
<dbReference type="Proteomes" id="UP000327157">
    <property type="component" value="Unassembled WGS sequence"/>
</dbReference>
<feature type="domain" description="Retrotransposon Copia-like N-terminal" evidence="1">
    <location>
        <begin position="31"/>
        <end position="62"/>
    </location>
</feature>
<dbReference type="AlphaFoldDB" id="A0A5N5H6M9"/>
<dbReference type="Pfam" id="PF14244">
    <property type="entry name" value="Retrotran_gag_3"/>
    <property type="match status" value="1"/>
</dbReference>
<keyword evidence="3" id="KW-1185">Reference proteome</keyword>
<organism evidence="2 3">
    <name type="scientific">Pyrus ussuriensis x Pyrus communis</name>
    <dbReference type="NCBI Taxonomy" id="2448454"/>
    <lineage>
        <taxon>Eukaryota</taxon>
        <taxon>Viridiplantae</taxon>
        <taxon>Streptophyta</taxon>
        <taxon>Embryophyta</taxon>
        <taxon>Tracheophyta</taxon>
        <taxon>Spermatophyta</taxon>
        <taxon>Magnoliopsida</taxon>
        <taxon>eudicotyledons</taxon>
        <taxon>Gunneridae</taxon>
        <taxon>Pentapetalae</taxon>
        <taxon>rosids</taxon>
        <taxon>fabids</taxon>
        <taxon>Rosales</taxon>
        <taxon>Rosaceae</taxon>
        <taxon>Amygdaloideae</taxon>
        <taxon>Maleae</taxon>
        <taxon>Pyrus</taxon>
    </lineage>
</organism>
<dbReference type="PANTHER" id="PTHR34222:SF33">
    <property type="entry name" value="RETROTRANSPOSON GAG DOMAIN-CONTAINING PROTEIN"/>
    <property type="match status" value="1"/>
</dbReference>
<sequence>MAEDISFSSEATSSSTLTPVRTVQLGESNPRLCSVLLNEFNYLPWSRAISLALGGRSKLGYLLRFSHILWESIKEMYGSQHNAARVFELKKSLAGLKQGNQTFIQHLGSMKSMWNELDLYRPHTTESAALLKRADEDKVFQLLASLGVEYEDLRSHLLMTPELPSFVNVCHAVQREETRRKVMHVEPRSSPEARAFTSNHNFTSERLFNGKKADWKCSYCNTKGHVREKCWILHPELKPKFNKEGKMIRDGKGCPSKEMSNFTSSPISLINEFAAFLQKKSDIAEGNNVTTEKSTEMLGKFAGFLANSNTTTSGNIPGSSHSEEDW</sequence>
<comment type="caution">
    <text evidence="2">The sequence shown here is derived from an EMBL/GenBank/DDBJ whole genome shotgun (WGS) entry which is preliminary data.</text>
</comment>
<evidence type="ECO:0000313" key="2">
    <source>
        <dbReference type="EMBL" id="KAB2623615.1"/>
    </source>
</evidence>
<protein>
    <recommendedName>
        <fullName evidence="1">Retrotransposon Copia-like N-terminal domain-containing protein</fullName>
    </recommendedName>
</protein>